<evidence type="ECO:0000313" key="1">
    <source>
        <dbReference type="EMBL" id="GBO01429.1"/>
    </source>
</evidence>
<dbReference type="EMBL" id="BGPR01029571">
    <property type="protein sequence ID" value="GBO01429.1"/>
    <property type="molecule type" value="Genomic_DNA"/>
</dbReference>
<comment type="caution">
    <text evidence="1">The sequence shown here is derived from an EMBL/GenBank/DDBJ whole genome shotgun (WGS) entry which is preliminary data.</text>
</comment>
<gene>
    <name evidence="1" type="ORF">AVEN_98734_1</name>
</gene>
<protein>
    <submittedName>
        <fullName evidence="1">Uncharacterized protein</fullName>
    </submittedName>
</protein>
<organism evidence="1 2">
    <name type="scientific">Araneus ventricosus</name>
    <name type="common">Orbweaver spider</name>
    <name type="synonym">Epeira ventricosa</name>
    <dbReference type="NCBI Taxonomy" id="182803"/>
    <lineage>
        <taxon>Eukaryota</taxon>
        <taxon>Metazoa</taxon>
        <taxon>Ecdysozoa</taxon>
        <taxon>Arthropoda</taxon>
        <taxon>Chelicerata</taxon>
        <taxon>Arachnida</taxon>
        <taxon>Araneae</taxon>
        <taxon>Araneomorphae</taxon>
        <taxon>Entelegynae</taxon>
        <taxon>Araneoidea</taxon>
        <taxon>Araneidae</taxon>
        <taxon>Araneus</taxon>
    </lineage>
</organism>
<sequence length="85" mass="9469">MADSRLTSAGPATCPLSHIHHPTRSIKLRLLSSSLIREPVTILPPGPYLYSHQDPPSSSQLLQHYSTLWSPLVHHILTISRHCKS</sequence>
<accession>A0A4Y2TLE3</accession>
<dbReference type="Proteomes" id="UP000499080">
    <property type="component" value="Unassembled WGS sequence"/>
</dbReference>
<name>A0A4Y2TLE3_ARAVE</name>
<keyword evidence="2" id="KW-1185">Reference proteome</keyword>
<reference evidence="1 2" key="1">
    <citation type="journal article" date="2019" name="Sci. Rep.">
        <title>Orb-weaving spider Araneus ventricosus genome elucidates the spidroin gene catalogue.</title>
        <authorList>
            <person name="Kono N."/>
            <person name="Nakamura H."/>
            <person name="Ohtoshi R."/>
            <person name="Moran D.A.P."/>
            <person name="Shinohara A."/>
            <person name="Yoshida Y."/>
            <person name="Fujiwara M."/>
            <person name="Mori M."/>
            <person name="Tomita M."/>
            <person name="Arakawa K."/>
        </authorList>
    </citation>
    <scope>NUCLEOTIDE SEQUENCE [LARGE SCALE GENOMIC DNA]</scope>
</reference>
<evidence type="ECO:0000313" key="2">
    <source>
        <dbReference type="Proteomes" id="UP000499080"/>
    </source>
</evidence>
<dbReference type="AlphaFoldDB" id="A0A4Y2TLE3"/>
<proteinExistence type="predicted"/>